<proteinExistence type="predicted"/>
<protein>
    <submittedName>
        <fullName evidence="1">Uncharacterized protein</fullName>
    </submittedName>
</protein>
<evidence type="ECO:0000313" key="1">
    <source>
        <dbReference type="EMBL" id="SOR61025.1"/>
    </source>
</evidence>
<dbReference type="Proteomes" id="UP000234460">
    <property type="component" value="Chromosome LMANV2"/>
</dbReference>
<accession>A0AAQ1NW75</accession>
<comment type="caution">
    <text evidence="1">The sequence shown here is derived from an EMBL/GenBank/DDBJ whole genome shotgun (WGS) entry which is preliminary data.</text>
</comment>
<evidence type="ECO:0000313" key="2">
    <source>
        <dbReference type="Proteomes" id="UP000234460"/>
    </source>
</evidence>
<dbReference type="AlphaFoldDB" id="A0AAQ1NW75"/>
<gene>
    <name evidence="1" type="ORF">LMANV2_240077</name>
</gene>
<reference evidence="1 2" key="1">
    <citation type="submission" date="2017-11" db="EMBL/GenBank/DDBJ databases">
        <authorList>
            <person name="Lechat P."/>
        </authorList>
    </citation>
    <scope>NUCLEOTIDE SEQUENCE [LARGE SCALE GENOMIC DNA]</scope>
    <source>
        <strain evidence="1">L495</strain>
    </source>
</reference>
<organism evidence="1 2">
    <name type="scientific">Leptospira interrogans serovar Manilae</name>
    <dbReference type="NCBI Taxonomy" id="214675"/>
    <lineage>
        <taxon>Bacteria</taxon>
        <taxon>Pseudomonadati</taxon>
        <taxon>Spirochaetota</taxon>
        <taxon>Spirochaetia</taxon>
        <taxon>Leptospirales</taxon>
        <taxon>Leptospiraceae</taxon>
        <taxon>Leptospira</taxon>
    </lineage>
</organism>
<name>A0AAQ1NW75_LEPIR</name>
<sequence length="46" mass="5328">MLFKDINNNRKDDVNDTVCLSLTRTSDLLTNGFKQDERDYCVCLVT</sequence>
<dbReference type="EMBL" id="OEJX01000017">
    <property type="protein sequence ID" value="SOR61025.1"/>
    <property type="molecule type" value="Genomic_DNA"/>
</dbReference>